<accession>A0A4C1UJT0</accession>
<gene>
    <name evidence="1" type="ORF">EVAR_23459_1</name>
</gene>
<evidence type="ECO:0000313" key="2">
    <source>
        <dbReference type="Proteomes" id="UP000299102"/>
    </source>
</evidence>
<reference evidence="1 2" key="1">
    <citation type="journal article" date="2019" name="Commun. Biol.">
        <title>The bagworm genome reveals a unique fibroin gene that provides high tensile strength.</title>
        <authorList>
            <person name="Kono N."/>
            <person name="Nakamura H."/>
            <person name="Ohtoshi R."/>
            <person name="Tomita M."/>
            <person name="Numata K."/>
            <person name="Arakawa K."/>
        </authorList>
    </citation>
    <scope>NUCLEOTIDE SEQUENCE [LARGE SCALE GENOMIC DNA]</scope>
</reference>
<dbReference type="Proteomes" id="UP000299102">
    <property type="component" value="Unassembled WGS sequence"/>
</dbReference>
<dbReference type="AlphaFoldDB" id="A0A4C1UJT0"/>
<organism evidence="1 2">
    <name type="scientific">Eumeta variegata</name>
    <name type="common">Bagworm moth</name>
    <name type="synonym">Eumeta japonica</name>
    <dbReference type="NCBI Taxonomy" id="151549"/>
    <lineage>
        <taxon>Eukaryota</taxon>
        <taxon>Metazoa</taxon>
        <taxon>Ecdysozoa</taxon>
        <taxon>Arthropoda</taxon>
        <taxon>Hexapoda</taxon>
        <taxon>Insecta</taxon>
        <taxon>Pterygota</taxon>
        <taxon>Neoptera</taxon>
        <taxon>Endopterygota</taxon>
        <taxon>Lepidoptera</taxon>
        <taxon>Glossata</taxon>
        <taxon>Ditrysia</taxon>
        <taxon>Tineoidea</taxon>
        <taxon>Psychidae</taxon>
        <taxon>Oiketicinae</taxon>
        <taxon>Eumeta</taxon>
    </lineage>
</organism>
<keyword evidence="2" id="KW-1185">Reference proteome</keyword>
<protein>
    <submittedName>
        <fullName evidence="1">Uncharacterized protein</fullName>
    </submittedName>
</protein>
<dbReference type="PANTHER" id="PTHR47027">
    <property type="entry name" value="REVERSE TRANSCRIPTASE DOMAIN-CONTAINING PROTEIN"/>
    <property type="match status" value="1"/>
</dbReference>
<dbReference type="EMBL" id="BGZK01000183">
    <property type="protein sequence ID" value="GBP26688.1"/>
    <property type="molecule type" value="Genomic_DNA"/>
</dbReference>
<dbReference type="OrthoDB" id="425681at2759"/>
<comment type="caution">
    <text evidence="1">The sequence shown here is derived from an EMBL/GenBank/DDBJ whole genome shotgun (WGS) entry which is preliminary data.</text>
</comment>
<dbReference type="PANTHER" id="PTHR47027:SF20">
    <property type="entry name" value="REVERSE TRANSCRIPTASE-LIKE PROTEIN WITH RNA-DIRECTED DNA POLYMERASE DOMAIN"/>
    <property type="match status" value="1"/>
</dbReference>
<evidence type="ECO:0000313" key="1">
    <source>
        <dbReference type="EMBL" id="GBP26688.1"/>
    </source>
</evidence>
<name>A0A4C1UJT0_EUMVA</name>
<proteinExistence type="predicted"/>
<sequence length="112" mass="12876">MSSVSRRPTNPCTVGVQLQALVNKMNDYVKKRVTKVNIGETKVMVFEKGESTTEYDILIENEKVEQVKEFVYLSSLFTNDGKYDKYIERRVNAENKVNEDSLTIMNSKSVSR</sequence>